<dbReference type="RefSeq" id="XP_066077115.1">
    <property type="nucleotide sequence ID" value="XM_066221018.1"/>
</dbReference>
<gene>
    <name evidence="1" type="ORF">L201_005285</name>
</gene>
<reference evidence="1 2" key="1">
    <citation type="submission" date="2024-01" db="EMBL/GenBank/DDBJ databases">
        <title>Comparative genomics of Cryptococcus and Kwoniella reveals pathogenesis evolution and contrasting modes of karyotype evolution via chromosome fusion or intercentromeric recombination.</title>
        <authorList>
            <person name="Coelho M.A."/>
            <person name="David-Palma M."/>
            <person name="Shea T."/>
            <person name="Bowers K."/>
            <person name="McGinley-Smith S."/>
            <person name="Mohammad A.W."/>
            <person name="Gnirke A."/>
            <person name="Yurkov A.M."/>
            <person name="Nowrousian M."/>
            <person name="Sun S."/>
            <person name="Cuomo C.A."/>
            <person name="Heitman J."/>
        </authorList>
    </citation>
    <scope>NUCLEOTIDE SEQUENCE [LARGE SCALE GENOMIC DNA]</scope>
    <source>
        <strain evidence="1 2">CBS 6074</strain>
    </source>
</reference>
<accession>A0AAX4JYL4</accession>
<dbReference type="EMBL" id="CP144104">
    <property type="protein sequence ID" value="WWC90352.1"/>
    <property type="molecule type" value="Genomic_DNA"/>
</dbReference>
<dbReference type="Proteomes" id="UP001355207">
    <property type="component" value="Chromosome 7"/>
</dbReference>
<dbReference type="GeneID" id="91095955"/>
<dbReference type="AlphaFoldDB" id="A0AAX4JYL4"/>
<name>A0AAX4JYL4_9TREE</name>
<protein>
    <submittedName>
        <fullName evidence="1">Uncharacterized protein</fullName>
    </submittedName>
</protein>
<proteinExistence type="predicted"/>
<organism evidence="1 2">
    <name type="scientific">Kwoniella dendrophila CBS 6074</name>
    <dbReference type="NCBI Taxonomy" id="1295534"/>
    <lineage>
        <taxon>Eukaryota</taxon>
        <taxon>Fungi</taxon>
        <taxon>Dikarya</taxon>
        <taxon>Basidiomycota</taxon>
        <taxon>Agaricomycotina</taxon>
        <taxon>Tremellomycetes</taxon>
        <taxon>Tremellales</taxon>
        <taxon>Cryptococcaceae</taxon>
        <taxon>Kwoniella</taxon>
    </lineage>
</organism>
<evidence type="ECO:0000313" key="2">
    <source>
        <dbReference type="Proteomes" id="UP001355207"/>
    </source>
</evidence>
<sequence length="574" mass="64924">MTDLTKIVGAFPDWAKELRQTGTQSISRSEAANIAVPTHDSVAGEVSWNSQRGAAELLGLSSPAYKLGHLLTVIESVQDYWHGKMYTLRADPGATAQFIQDELEFNLTNIPIHPSCSLPPLDADLRDTYAVLRPLITNFNCYIYALEMKEALDRIDALEPSTVKTGGLEMGKHIEWIRHLSKLLVEETKVSLRLLWAGGPGEDLVKLSLDKSWSESTNVSREMKLLLNKPLEEIELDNAFEAAFAGLALNPDERDNLYGDSLYTQMLAFEQAMLEEKDLGRRYPYSLQMCLGEYALAIELLSALPPPTSPAVEPYQPKTLAVRLNIAQSASTQICTALPFVKEMCNANSAFRNSPQLWESHREIRGIFAKELNLPQELISKLFPAMEDVQETARWRPIDEFNQPMKLIDGKWESVTDTDRSADQSRIFRLGKREYDVWKSIFRGIEFQLKANELRHLFKCNRFNVENVGGSFIRFTPPQNAGIPFIIRAPVTNRHNLENSFRMPSLSVGELVHVAYGWTMDWFELKTGEGEIDENDSGNDDMFKQCDDLDHFGGCKDNAYVFDLTGRVLAKPYR</sequence>
<keyword evidence="2" id="KW-1185">Reference proteome</keyword>
<evidence type="ECO:0000313" key="1">
    <source>
        <dbReference type="EMBL" id="WWC90352.1"/>
    </source>
</evidence>